<organism evidence="2 3">
    <name type="scientific">Echinococcus granulosus</name>
    <name type="common">Hydatid tapeworm</name>
    <dbReference type="NCBI Taxonomy" id="6210"/>
    <lineage>
        <taxon>Eukaryota</taxon>
        <taxon>Metazoa</taxon>
        <taxon>Spiralia</taxon>
        <taxon>Lophotrochozoa</taxon>
        <taxon>Platyhelminthes</taxon>
        <taxon>Cestoda</taxon>
        <taxon>Eucestoda</taxon>
        <taxon>Cyclophyllidea</taxon>
        <taxon>Taeniidae</taxon>
        <taxon>Echinococcus</taxon>
        <taxon>Echinococcus granulosus group</taxon>
    </lineage>
</organism>
<feature type="region of interest" description="Disordered" evidence="1">
    <location>
        <begin position="77"/>
        <end position="98"/>
    </location>
</feature>
<feature type="compositionally biased region" description="Low complexity" evidence="1">
    <location>
        <begin position="142"/>
        <end position="159"/>
    </location>
</feature>
<feature type="compositionally biased region" description="Polar residues" evidence="1">
    <location>
        <begin position="1"/>
        <end position="13"/>
    </location>
</feature>
<gene>
    <name evidence="2" type="ORF">EGR_05749</name>
</gene>
<dbReference type="AlphaFoldDB" id="W6UDI4"/>
<feature type="region of interest" description="Disordered" evidence="1">
    <location>
        <begin position="132"/>
        <end position="172"/>
    </location>
</feature>
<protein>
    <submittedName>
        <fullName evidence="2">Uncharacterized protein</fullName>
    </submittedName>
</protein>
<dbReference type="OrthoDB" id="6270257at2759"/>
<dbReference type="OMA" id="FREMGHW"/>
<reference evidence="2 3" key="1">
    <citation type="journal article" date="2013" name="Nat. Genet.">
        <title>The genome of the hydatid tapeworm Echinococcus granulosus.</title>
        <authorList>
            <person name="Zheng H."/>
            <person name="Zhang W."/>
            <person name="Zhang L."/>
            <person name="Zhang Z."/>
            <person name="Li J."/>
            <person name="Lu G."/>
            <person name="Zhu Y."/>
            <person name="Wang Y."/>
            <person name="Huang Y."/>
            <person name="Liu J."/>
            <person name="Kang H."/>
            <person name="Chen J."/>
            <person name="Wang L."/>
            <person name="Chen A."/>
            <person name="Yu S."/>
            <person name="Gao Z."/>
            <person name="Jin L."/>
            <person name="Gu W."/>
            <person name="Wang Z."/>
            <person name="Zhao L."/>
            <person name="Shi B."/>
            <person name="Wen H."/>
            <person name="Lin R."/>
            <person name="Jones M.K."/>
            <person name="Brejova B."/>
            <person name="Vinar T."/>
            <person name="Zhao G."/>
            <person name="McManus D.P."/>
            <person name="Chen Z."/>
            <person name="Zhou Y."/>
            <person name="Wang S."/>
        </authorList>
    </citation>
    <scope>NUCLEOTIDE SEQUENCE [LARGE SCALE GENOMIC DNA]</scope>
</reference>
<feature type="compositionally biased region" description="Basic and acidic residues" evidence="1">
    <location>
        <begin position="77"/>
        <end position="86"/>
    </location>
</feature>
<feature type="region of interest" description="Disordered" evidence="1">
    <location>
        <begin position="1"/>
        <end position="34"/>
    </location>
</feature>
<comment type="caution">
    <text evidence="2">The sequence shown here is derived from an EMBL/GenBank/DDBJ whole genome shotgun (WGS) entry which is preliminary data.</text>
</comment>
<accession>W6UDI4</accession>
<dbReference type="KEGG" id="egl:EGR_05749"/>
<sequence>MDSLRTPSSPNITDKSDITFHPNSSQIAKRCKHANESASKKLNLDMEKLTLEEQKACQRMEKEQDLLCQEFLEAKDHRESRRKLSDSSKPSYAKRVQRSKTVDFRQAYSPLRVATKGASFIFDEFSQRIQGTPSFRTTERGSVSSTSLSSFRSTSSILSEQQQHQMPGQGGDRGIRRISHEEAQPDWQVALVLKRRQKLSQLQKFREMGHWGEDGCQKATAMLTGCPFNPVSPSSTVLSYAGEVVPSNEEDTTAL</sequence>
<dbReference type="RefSeq" id="XP_024350591.1">
    <property type="nucleotide sequence ID" value="XM_024494998.1"/>
</dbReference>
<dbReference type="GeneID" id="36341464"/>
<dbReference type="CTD" id="36341464"/>
<evidence type="ECO:0000313" key="2">
    <source>
        <dbReference type="EMBL" id="EUB59395.1"/>
    </source>
</evidence>
<dbReference type="EMBL" id="APAU02000045">
    <property type="protein sequence ID" value="EUB59395.1"/>
    <property type="molecule type" value="Genomic_DNA"/>
</dbReference>
<evidence type="ECO:0000256" key="1">
    <source>
        <dbReference type="SAM" id="MobiDB-lite"/>
    </source>
</evidence>
<keyword evidence="3" id="KW-1185">Reference proteome</keyword>
<evidence type="ECO:0000313" key="3">
    <source>
        <dbReference type="Proteomes" id="UP000019149"/>
    </source>
</evidence>
<name>W6UDI4_ECHGR</name>
<dbReference type="Proteomes" id="UP000019149">
    <property type="component" value="Unassembled WGS sequence"/>
</dbReference>
<proteinExistence type="predicted"/>